<gene>
    <name evidence="1" type="ORF">FHR72_001784</name>
</gene>
<organism evidence="1 2">
    <name type="scientific">Mycolicibacterium iranicum</name>
    <name type="common">Mycobacterium iranicum</name>
    <dbReference type="NCBI Taxonomy" id="912594"/>
    <lineage>
        <taxon>Bacteria</taxon>
        <taxon>Bacillati</taxon>
        <taxon>Actinomycetota</taxon>
        <taxon>Actinomycetes</taxon>
        <taxon>Mycobacteriales</taxon>
        <taxon>Mycobacteriaceae</taxon>
        <taxon>Mycolicibacterium</taxon>
    </lineage>
</organism>
<protein>
    <recommendedName>
        <fullName evidence="3">Oxidoreductase</fullName>
    </recommendedName>
</protein>
<evidence type="ECO:0008006" key="3">
    <source>
        <dbReference type="Google" id="ProtNLM"/>
    </source>
</evidence>
<dbReference type="EMBL" id="JACHVU010000003">
    <property type="protein sequence ID" value="MBB2990316.1"/>
    <property type="molecule type" value="Genomic_DNA"/>
</dbReference>
<keyword evidence="2" id="KW-1185">Reference proteome</keyword>
<reference evidence="1 2" key="1">
    <citation type="submission" date="2020-08" db="EMBL/GenBank/DDBJ databases">
        <title>The Agave Microbiome: Exploring the role of microbial communities in plant adaptations to desert environments.</title>
        <authorList>
            <person name="Partida-Martinez L.P."/>
        </authorList>
    </citation>
    <scope>NUCLEOTIDE SEQUENCE [LARGE SCALE GENOMIC DNA]</scope>
    <source>
        <strain evidence="1 2">AT2.18</strain>
    </source>
</reference>
<dbReference type="Proteomes" id="UP000550501">
    <property type="component" value="Unassembled WGS sequence"/>
</dbReference>
<sequence length="39" mass="4443">MTVPPDHRDSVLSTEQRDANDCMMICVSRARSPRLLLDL</sequence>
<dbReference type="AlphaFoldDB" id="A0A839Q7W5"/>
<evidence type="ECO:0000313" key="1">
    <source>
        <dbReference type="EMBL" id="MBB2990316.1"/>
    </source>
</evidence>
<accession>A0A839Q7W5</accession>
<evidence type="ECO:0000313" key="2">
    <source>
        <dbReference type="Proteomes" id="UP000550501"/>
    </source>
</evidence>
<comment type="caution">
    <text evidence="1">The sequence shown here is derived from an EMBL/GenBank/DDBJ whole genome shotgun (WGS) entry which is preliminary data.</text>
</comment>
<proteinExistence type="predicted"/>
<name>A0A839Q7W5_MYCIR</name>